<gene>
    <name evidence="2" type="ORF">BCD_1596</name>
</gene>
<dbReference type="EMBL" id="CP004330">
    <property type="protein sequence ID" value="AHH07662.1"/>
    <property type="molecule type" value="Genomic_DNA"/>
</dbReference>
<protein>
    <submittedName>
        <fullName evidence="2">Uncharacterized protein</fullName>
    </submittedName>
</protein>
<dbReference type="HOGENOM" id="CLU_3395387_0_0_12"/>
<evidence type="ECO:0000256" key="1">
    <source>
        <dbReference type="SAM" id="Phobius"/>
    </source>
</evidence>
<geneLocation type="plasmid" evidence="2">
    <name>unnamed</name>
</geneLocation>
<sequence>MHICILFLPLIFYYFFIYLLKIKSDTEKMNG</sequence>
<organism evidence="2">
    <name type="scientific">Borrelia crocidurae DOU</name>
    <dbReference type="NCBI Taxonomy" id="1293575"/>
    <lineage>
        <taxon>Bacteria</taxon>
        <taxon>Pseudomonadati</taxon>
        <taxon>Spirochaetota</taxon>
        <taxon>Spirochaetia</taxon>
        <taxon>Spirochaetales</taxon>
        <taxon>Borreliaceae</taxon>
        <taxon>Borrelia</taxon>
    </lineage>
</organism>
<evidence type="ECO:0000313" key="2">
    <source>
        <dbReference type="EMBL" id="AHH07662.1"/>
    </source>
</evidence>
<keyword evidence="1" id="KW-0472">Membrane</keyword>
<dbReference type="AlphaFoldDB" id="W5SL55"/>
<feature type="transmembrane region" description="Helical" evidence="1">
    <location>
        <begin position="6"/>
        <end position="22"/>
    </location>
</feature>
<keyword evidence="1" id="KW-1133">Transmembrane helix</keyword>
<keyword evidence="2" id="KW-0614">Plasmid</keyword>
<keyword evidence="1" id="KW-0812">Transmembrane</keyword>
<name>W5SL55_9SPIR</name>
<accession>W5SL55</accession>
<proteinExistence type="predicted"/>
<reference evidence="2" key="1">
    <citation type="submission" date="2013-02" db="EMBL/GenBank/DDBJ databases">
        <title>Comparative genomics of Borrelia species.</title>
        <authorList>
            <person name="Schwan T.G."/>
            <person name="Raffel S.J."/>
            <person name="Porcella S.F."/>
        </authorList>
    </citation>
    <scope>NUCLEOTIDE SEQUENCE</scope>
    <source>
        <strain evidence="2">DOU</strain>
        <plasmid evidence="2">unnamed</plasmid>
    </source>
</reference>